<dbReference type="Gene3D" id="3.40.366.10">
    <property type="entry name" value="Malonyl-Coenzyme A Acyl Carrier Protein, domain 2"/>
    <property type="match status" value="1"/>
</dbReference>
<protein>
    <submittedName>
        <fullName evidence="9">Putative Polyketide synthase</fullName>
    </submittedName>
</protein>
<dbReference type="OrthoDB" id="499075at2"/>
<evidence type="ECO:0000259" key="8">
    <source>
        <dbReference type="PROSITE" id="PS52004"/>
    </source>
</evidence>
<feature type="domain" description="Carrier" evidence="7">
    <location>
        <begin position="1417"/>
        <end position="1492"/>
    </location>
</feature>
<evidence type="ECO:0000256" key="4">
    <source>
        <dbReference type="ARBA" id="ARBA00022832"/>
    </source>
</evidence>
<gene>
    <name evidence="9" type="ORF">NIDE2152</name>
</gene>
<dbReference type="InterPro" id="IPR009081">
    <property type="entry name" value="PP-bd_ACP"/>
</dbReference>
<keyword evidence="3" id="KW-0808">Transferase</keyword>
<dbReference type="InterPro" id="IPR020841">
    <property type="entry name" value="PKS_Beta-ketoAc_synthase_dom"/>
</dbReference>
<dbReference type="Gene3D" id="3.30.70.250">
    <property type="entry name" value="Malonyl-CoA ACP transacylase, ACP-binding"/>
    <property type="match status" value="1"/>
</dbReference>
<dbReference type="GO" id="GO:0006633">
    <property type="term" value="P:fatty acid biosynthetic process"/>
    <property type="evidence" value="ECO:0007669"/>
    <property type="project" value="InterPro"/>
</dbReference>
<dbReference type="InterPro" id="IPR016035">
    <property type="entry name" value="Acyl_Trfase/lysoPLipase"/>
</dbReference>
<evidence type="ECO:0000313" key="10">
    <source>
        <dbReference type="Proteomes" id="UP000001660"/>
    </source>
</evidence>
<accession>D8PF63</accession>
<dbReference type="eggNOG" id="COG1028">
    <property type="taxonomic scope" value="Bacteria"/>
</dbReference>
<dbReference type="InterPro" id="IPR001227">
    <property type="entry name" value="Ac_transferase_dom_sf"/>
</dbReference>
<dbReference type="SMART" id="SM00825">
    <property type="entry name" value="PKS_KS"/>
    <property type="match status" value="1"/>
</dbReference>
<dbReference type="PANTHER" id="PTHR43775">
    <property type="entry name" value="FATTY ACID SYNTHASE"/>
    <property type="match status" value="1"/>
</dbReference>
<dbReference type="InterPro" id="IPR006162">
    <property type="entry name" value="Ppantetheine_attach_site"/>
</dbReference>
<keyword evidence="10" id="KW-1185">Reference proteome</keyword>
<dbReference type="CDD" id="cd00833">
    <property type="entry name" value="PKS"/>
    <property type="match status" value="1"/>
</dbReference>
<dbReference type="InterPro" id="IPR036736">
    <property type="entry name" value="ACP-like_sf"/>
</dbReference>
<dbReference type="EMBL" id="FP929003">
    <property type="protein sequence ID" value="CBK41872.1"/>
    <property type="molecule type" value="Genomic_DNA"/>
</dbReference>
<dbReference type="SMART" id="SM00822">
    <property type="entry name" value="PKS_KR"/>
    <property type="match status" value="1"/>
</dbReference>
<dbReference type="Pfam" id="PF21394">
    <property type="entry name" value="Beta-ketacyl_N"/>
    <property type="match status" value="1"/>
</dbReference>
<keyword evidence="5" id="KW-0443">Lipid metabolism</keyword>
<proteinExistence type="predicted"/>
<evidence type="ECO:0000256" key="6">
    <source>
        <dbReference type="ARBA" id="ARBA00023268"/>
    </source>
</evidence>
<dbReference type="InterPro" id="IPR016039">
    <property type="entry name" value="Thiolase-like"/>
</dbReference>
<dbReference type="Pfam" id="PF00550">
    <property type="entry name" value="PP-binding"/>
    <property type="match status" value="1"/>
</dbReference>
<dbReference type="InterPro" id="IPR020806">
    <property type="entry name" value="PKS_PP-bd"/>
</dbReference>
<dbReference type="Pfam" id="PF02801">
    <property type="entry name" value="Ketoacyl-synt_C"/>
    <property type="match status" value="1"/>
</dbReference>
<dbReference type="PROSITE" id="PS52004">
    <property type="entry name" value="KS3_2"/>
    <property type="match status" value="1"/>
</dbReference>
<dbReference type="GO" id="GO:0005737">
    <property type="term" value="C:cytoplasm"/>
    <property type="evidence" value="ECO:0007669"/>
    <property type="project" value="TreeGrafter"/>
</dbReference>
<dbReference type="PROSITE" id="PS50075">
    <property type="entry name" value="CARRIER"/>
    <property type="match status" value="1"/>
</dbReference>
<dbReference type="InterPro" id="IPR049490">
    <property type="entry name" value="C883_1060-like_KR_N"/>
</dbReference>
<dbReference type="Gene3D" id="3.30.70.3290">
    <property type="match status" value="1"/>
</dbReference>
<name>D8PF63_9BACT</name>
<dbReference type="Pfam" id="PF08659">
    <property type="entry name" value="KR"/>
    <property type="match status" value="1"/>
</dbReference>
<dbReference type="GO" id="GO:0005886">
    <property type="term" value="C:plasma membrane"/>
    <property type="evidence" value="ECO:0007669"/>
    <property type="project" value="TreeGrafter"/>
</dbReference>
<dbReference type="InterPro" id="IPR014043">
    <property type="entry name" value="Acyl_transferase_dom"/>
</dbReference>
<dbReference type="GO" id="GO:0004312">
    <property type="term" value="F:fatty acid synthase activity"/>
    <property type="evidence" value="ECO:0007669"/>
    <property type="project" value="TreeGrafter"/>
</dbReference>
<dbReference type="Proteomes" id="UP000001660">
    <property type="component" value="Chromosome"/>
</dbReference>
<dbReference type="GO" id="GO:0031177">
    <property type="term" value="F:phosphopantetheine binding"/>
    <property type="evidence" value="ECO:0007669"/>
    <property type="project" value="InterPro"/>
</dbReference>
<evidence type="ECO:0000256" key="1">
    <source>
        <dbReference type="ARBA" id="ARBA00022450"/>
    </source>
</evidence>
<dbReference type="InterPro" id="IPR032821">
    <property type="entry name" value="PKS_assoc"/>
</dbReference>
<dbReference type="STRING" id="330214.NIDE2152"/>
<evidence type="ECO:0000256" key="5">
    <source>
        <dbReference type="ARBA" id="ARBA00023098"/>
    </source>
</evidence>
<dbReference type="SMART" id="SM00827">
    <property type="entry name" value="PKS_AT"/>
    <property type="match status" value="1"/>
</dbReference>
<dbReference type="HOGENOM" id="CLU_000022_35_4_0"/>
<dbReference type="KEGG" id="nde:NIDE2152"/>
<dbReference type="InterPro" id="IPR016036">
    <property type="entry name" value="Malonyl_transacylase_ACP-bd"/>
</dbReference>
<evidence type="ECO:0000256" key="3">
    <source>
        <dbReference type="ARBA" id="ARBA00022679"/>
    </source>
</evidence>
<dbReference type="GO" id="GO:0071770">
    <property type="term" value="P:DIM/DIP cell wall layer assembly"/>
    <property type="evidence" value="ECO:0007669"/>
    <property type="project" value="TreeGrafter"/>
</dbReference>
<dbReference type="SMART" id="SM00823">
    <property type="entry name" value="PKS_PP"/>
    <property type="match status" value="1"/>
</dbReference>
<dbReference type="CDD" id="cd08953">
    <property type="entry name" value="KR_2_SDR_x"/>
    <property type="match status" value="1"/>
</dbReference>
<dbReference type="InterPro" id="IPR057326">
    <property type="entry name" value="KR_dom"/>
</dbReference>
<sequence length="1517" mass="163796">MSHSPLEFDQTEPRDGLDIAIVGMAARFPGAPDLGTFWRNLCAGLESVSRLTPQELAEAGVDRKTAGRPNYVGARAVLEGIDLFDAPFFSMTPKEAETTDPQQRLLLECAWETLEDAGYDPSRYKGSIGVYAGSSTSGYLYHLFPSRVLLQSPAEMSAMLGVEKDTLATRLSYKLNLRGPSLAVQTACSTSLVAVHLACQALLSGECDMALAGGVSVTVPQKVGYLYQAGGIVSPDGHCRTFDAQAEGTVGGSGVGLVLLKRLHDALDEGDHILAVIKGSAVNNDGAAKVGYTAPSIEGQAQVIEAAHVAAGVRADTISYIEAHGTGTPMGDPIEVAALTQAFRVSTSRTGFCAIASVKTNIGHLDAAAGIAGLIKAVLALVHRRIPPSLHYAAPNPAIDFSTTPFYVQTALTEWAGGSSPRRAGVSSFGLGGTNAHVVLEEVPAVTPRLSPDDEQWRLLILSARSKAALDRASERLGEHLATQAVINLDDVAFTLQCGRKAFAHRRWAVVKTIEAARQALAHPFLMSGTAGPTGEARQVAFMFSGQGSQYPHMGLSLYDQEPTFRRHVDQCASLLSRHLGRDIRQVLFPPSPGDAELIHRTALTQPALFVLEYALAQTWMSWGLRPAAMIGHSIGEYVAACLSGVFSLDDSLAIVAMRGRLMQALPAGGMAAVPLTEAEVVPLLSAGLDLAAVNAPAQCVVSGPHDRLEAFEERLAARGTKMRRLATSHAFHSSMMEPMLARFESFLASLPSQEPQIPWVSNLTGTWIRREDATDPAYWSRHVRATVRFADGLRTLLDDQPPVLLEVGPGRTLQTLAQRHSGSTAVSSFASFSGREQDEMAGLLMTLGSLWGAGVPVEWNGLQRARPPRRVPLPSYPFERQRYWLDPREDRPDSVADGGHRADLSQWFYEPSWKRSALVPTSSGRSHDHWLVFVGDRETESVLRSQLESRVASVTAVFPGAGFECHADGSYRVRPDSREDHASLLEELTARGQVPHCLLHAWGLESTGTDTSADTRMRTAQERGFLHLVILAQTFGGRRDNRCSILVLARGLHDVTGDELLRPEWTTMLGACLVIPQEYAVLSCRLLDLDRRAFQPPFVNVWGERLVTEAGLSRGAPVVAYRGQHRWVRTFEPLCLDAKGGDRLPFRQGGVCLITGGLGGVGLHVAEHLIRTVRARLVLVGRSHPTAEQREFVAALERLGNEVLVCRADVADRAQMQRVIDEAHQRFGGIHAVVHSAGVAGGGLLALKTPNAVWEEFRAKVQGAAVIDALFRDEPLELLLFCSSLTAVAGGVGQSAYCAANAFLDALAHAGRREARRVISVNFDRWRHIGMARQAEATLRALDAADSDVDGMDAVEGLEVLRRILAGPDLAQVVQSIRDLPAVMASVSHLGLLDRGGLSQKAKSTDELIPVSFGEVEKEGLEAQLAALWRQVLGLEHVGLEGDFFQLGGESLSALQILNRIQELHHVELSLREFLSAPTIHGLAGQIRTAQAAGRRKEQGIVPIPREGRRLRGVSA</sequence>
<dbReference type="SUPFAM" id="SSF55048">
    <property type="entry name" value="Probable ACP-binding domain of malonyl-CoA ACP transacylase"/>
    <property type="match status" value="1"/>
</dbReference>
<dbReference type="Gene3D" id="3.40.47.10">
    <property type="match status" value="1"/>
</dbReference>
<dbReference type="FunFam" id="3.40.47.10:FF:000042">
    <property type="entry name" value="Polyketide synthase Pks13"/>
    <property type="match status" value="1"/>
</dbReference>
<dbReference type="GO" id="GO:0004315">
    <property type="term" value="F:3-oxoacyl-[acyl-carrier-protein] synthase activity"/>
    <property type="evidence" value="ECO:0007669"/>
    <property type="project" value="InterPro"/>
</dbReference>
<dbReference type="SUPFAM" id="SSF51735">
    <property type="entry name" value="NAD(P)-binding Rossmann-fold domains"/>
    <property type="match status" value="2"/>
</dbReference>
<dbReference type="InterPro" id="IPR018201">
    <property type="entry name" value="Ketoacyl_synth_AS"/>
</dbReference>
<keyword evidence="2" id="KW-0597">Phosphoprotein</keyword>
<organism evidence="9 10">
    <name type="scientific">Nitrospira defluvii</name>
    <dbReference type="NCBI Taxonomy" id="330214"/>
    <lineage>
        <taxon>Bacteria</taxon>
        <taxon>Pseudomonadati</taxon>
        <taxon>Nitrospirota</taxon>
        <taxon>Nitrospiria</taxon>
        <taxon>Nitrospirales</taxon>
        <taxon>Nitrospiraceae</taxon>
        <taxon>Nitrospira</taxon>
    </lineage>
</organism>
<reference evidence="9 10" key="1">
    <citation type="journal article" date="2010" name="Proc. Natl. Acad. Sci. U.S.A.">
        <title>A Nitrospira metagenome illuminates the physiology and evolution of globally important nitrite-oxidizing bacteria.</title>
        <authorList>
            <person name="Lucker S."/>
            <person name="Wagner M."/>
            <person name="Maixner F."/>
            <person name="Pelletier E."/>
            <person name="Koch H."/>
            <person name="Vacherie B."/>
            <person name="Rattei T."/>
            <person name="Sinninghe Damste J."/>
            <person name="Spieck E."/>
            <person name="Le Paslier D."/>
            <person name="Daims H."/>
        </authorList>
    </citation>
    <scope>NUCLEOTIDE SEQUENCE [LARGE SCALE GENOMIC DNA]</scope>
</reference>
<dbReference type="InterPro" id="IPR013968">
    <property type="entry name" value="PKS_KR"/>
</dbReference>
<dbReference type="InterPro" id="IPR014030">
    <property type="entry name" value="Ketoacyl_synth_N"/>
</dbReference>
<keyword evidence="4" id="KW-0276">Fatty acid metabolism</keyword>
<dbReference type="Pfam" id="PF00698">
    <property type="entry name" value="Acyl_transf_1"/>
    <property type="match status" value="1"/>
</dbReference>
<dbReference type="eggNOG" id="COG3321">
    <property type="taxonomic scope" value="Bacteria"/>
</dbReference>
<dbReference type="PANTHER" id="PTHR43775:SF51">
    <property type="entry name" value="INACTIVE PHENOLPHTHIOCEROL SYNTHESIS POLYKETIDE SYNTHASE TYPE I PKS1-RELATED"/>
    <property type="match status" value="1"/>
</dbReference>
<dbReference type="Pfam" id="PF16197">
    <property type="entry name" value="KAsynt_C_assoc"/>
    <property type="match status" value="1"/>
</dbReference>
<dbReference type="Gene3D" id="3.40.50.1820">
    <property type="entry name" value="alpha/beta hydrolase"/>
    <property type="match status" value="1"/>
</dbReference>
<evidence type="ECO:0000259" key="7">
    <source>
        <dbReference type="PROSITE" id="PS50075"/>
    </source>
</evidence>
<dbReference type="SUPFAM" id="SSF53901">
    <property type="entry name" value="Thiolase-like"/>
    <property type="match status" value="1"/>
</dbReference>
<dbReference type="PROSITE" id="PS00606">
    <property type="entry name" value="KS3_1"/>
    <property type="match status" value="1"/>
</dbReference>
<dbReference type="Pfam" id="PF00109">
    <property type="entry name" value="ketoacyl-synt"/>
    <property type="match status" value="1"/>
</dbReference>
<keyword evidence="6" id="KW-0511">Multifunctional enzyme</keyword>
<keyword evidence="1" id="KW-0596">Phosphopantetheine</keyword>
<dbReference type="InterPro" id="IPR036291">
    <property type="entry name" value="NAD(P)-bd_dom_sf"/>
</dbReference>
<dbReference type="InterPro" id="IPR014031">
    <property type="entry name" value="Ketoacyl_synth_C"/>
</dbReference>
<evidence type="ECO:0000256" key="2">
    <source>
        <dbReference type="ARBA" id="ARBA00022553"/>
    </source>
</evidence>
<dbReference type="Gene3D" id="3.40.50.720">
    <property type="entry name" value="NAD(P)-binding Rossmann-like Domain"/>
    <property type="match status" value="1"/>
</dbReference>
<dbReference type="PROSITE" id="PS00012">
    <property type="entry name" value="PHOSPHOPANTETHEINE"/>
    <property type="match status" value="1"/>
</dbReference>
<dbReference type="SUPFAM" id="SSF47336">
    <property type="entry name" value="ACP-like"/>
    <property type="match status" value="1"/>
</dbReference>
<dbReference type="InterPro" id="IPR029058">
    <property type="entry name" value="AB_hydrolase_fold"/>
</dbReference>
<evidence type="ECO:0000313" key="9">
    <source>
        <dbReference type="EMBL" id="CBK41872.1"/>
    </source>
</evidence>
<dbReference type="SUPFAM" id="SSF52151">
    <property type="entry name" value="FabD/lysophospholipase-like"/>
    <property type="match status" value="1"/>
</dbReference>
<feature type="domain" description="Ketosynthase family 3 (KS3)" evidence="8">
    <location>
        <begin position="16"/>
        <end position="442"/>
    </location>
</feature>
<dbReference type="InterPro" id="IPR050091">
    <property type="entry name" value="PKS_NRPS_Biosynth_Enz"/>
</dbReference>